<keyword evidence="1" id="KW-0175">Coiled coil</keyword>
<evidence type="ECO:0000256" key="2">
    <source>
        <dbReference type="SAM" id="MobiDB-lite"/>
    </source>
</evidence>
<feature type="region of interest" description="Disordered" evidence="2">
    <location>
        <begin position="325"/>
        <end position="345"/>
    </location>
</feature>
<dbReference type="SUPFAM" id="SSF57997">
    <property type="entry name" value="Tropomyosin"/>
    <property type="match status" value="1"/>
</dbReference>
<sequence>MVDSEIQQLVTLNQELKNVNNDLCRKLEKLNKELGEAEKILQWQKKRSSVSESMLNQQNQEITAAQERIQSLSQQLETALQNMESQEMFIETHKAESQLNQQRIAQLERECTLLQTKCSEQSQQLLQSENTCRELGMRLLRQQRQTLQFKAALEKCLDNPASSDQEIDDNACYLDVNTEDSRFYKKVQSLLSHREPIRPWSAMDYVDSEFNQPTENTMDVPEETSHVDQRLEDILSVFFASNPDVSDISNTNRTNNTKETNIIDSNPEENEPRPTMTSESSKDMNNLPKVNLLSDYPINTINMNTSDQQNNYDLQWSINNSSNNFSPVEPLEQDSEEKSPSPLIYPGRTVKVRKTLAAVELPNFPPQSQNQDAR</sequence>
<name>A0A853MI85_9CYAN</name>
<protein>
    <submittedName>
        <fullName evidence="3">Uncharacterized protein</fullName>
    </submittedName>
</protein>
<gene>
    <name evidence="3" type="ORF">A9P98_09540</name>
</gene>
<evidence type="ECO:0000256" key="1">
    <source>
        <dbReference type="SAM" id="Coils"/>
    </source>
</evidence>
<accession>A0A853MI85</accession>
<dbReference type="EMBL" id="LYXA01000001">
    <property type="protein sequence ID" value="OBU78025.1"/>
    <property type="molecule type" value="Genomic_DNA"/>
</dbReference>
<dbReference type="RefSeq" id="WP_006276932.1">
    <property type="nucleotide sequence ID" value="NZ_ACYA01000028.1"/>
</dbReference>
<feature type="compositionally biased region" description="Low complexity" evidence="2">
    <location>
        <begin position="250"/>
        <end position="260"/>
    </location>
</feature>
<dbReference type="Proteomes" id="UP000093903">
    <property type="component" value="Unassembled WGS sequence"/>
</dbReference>
<comment type="caution">
    <text evidence="3">The sequence shown here is derived from an EMBL/GenBank/DDBJ whole genome shotgun (WGS) entry which is preliminary data.</text>
</comment>
<organism evidence="3 4">
    <name type="scientific">Cylindrospermopsis raciborskii CS-505</name>
    <dbReference type="NCBI Taxonomy" id="533240"/>
    <lineage>
        <taxon>Bacteria</taxon>
        <taxon>Bacillati</taxon>
        <taxon>Cyanobacteriota</taxon>
        <taxon>Cyanophyceae</taxon>
        <taxon>Nostocales</taxon>
        <taxon>Aphanizomenonaceae</taxon>
        <taxon>Cylindrospermopsis</taxon>
    </lineage>
</organism>
<reference evidence="3 4" key="1">
    <citation type="submission" date="2016-05" db="EMBL/GenBank/DDBJ databases">
        <title>First complete genome of the cyanobacterium Cylindrospermopsis raciborskii CS505, containing a circular chromosome and a single extrachromosomal element.</title>
        <authorList>
            <person name="Fuentes J."/>
            <person name="Tamames J."/>
            <person name="Allen E."/>
            <person name="Plominski A."/>
            <person name="Vasquez M."/>
        </authorList>
    </citation>
    <scope>NUCLEOTIDE SEQUENCE [LARGE SCALE GENOMIC DNA]</scope>
    <source>
        <strain evidence="3 4">CS505</strain>
    </source>
</reference>
<feature type="region of interest" description="Disordered" evidence="2">
    <location>
        <begin position="248"/>
        <end position="287"/>
    </location>
</feature>
<evidence type="ECO:0000313" key="3">
    <source>
        <dbReference type="EMBL" id="OBU78025.1"/>
    </source>
</evidence>
<dbReference type="AlphaFoldDB" id="A0A853MI85"/>
<evidence type="ECO:0000313" key="4">
    <source>
        <dbReference type="Proteomes" id="UP000093903"/>
    </source>
</evidence>
<feature type="coiled-coil region" evidence="1">
    <location>
        <begin position="2"/>
        <end position="124"/>
    </location>
</feature>
<proteinExistence type="predicted"/>